<evidence type="ECO:0000313" key="1">
    <source>
        <dbReference type="WBParaSite" id="SSTP_0000548200.1"/>
    </source>
</evidence>
<name>A0A0K0E7K7_STRER</name>
<dbReference type="WBParaSite" id="SSTP_0000548200.1">
    <property type="protein sequence ID" value="SSTP_0000548200.1"/>
    <property type="gene ID" value="SSTP_0000548200"/>
</dbReference>
<accession>A0A0K0E7K7</accession>
<reference evidence="1" key="1">
    <citation type="submission" date="2015-08" db="UniProtKB">
        <authorList>
            <consortium name="WormBaseParasite"/>
        </authorList>
    </citation>
    <scope>IDENTIFICATION</scope>
</reference>
<dbReference type="AlphaFoldDB" id="A0A0K0E7K7"/>
<organism evidence="1">
    <name type="scientific">Strongyloides stercoralis</name>
    <name type="common">Threadworm</name>
    <dbReference type="NCBI Taxonomy" id="6248"/>
    <lineage>
        <taxon>Eukaryota</taxon>
        <taxon>Metazoa</taxon>
        <taxon>Ecdysozoa</taxon>
        <taxon>Nematoda</taxon>
        <taxon>Chromadorea</taxon>
        <taxon>Rhabditida</taxon>
        <taxon>Tylenchina</taxon>
        <taxon>Panagrolaimomorpha</taxon>
        <taxon>Strongyloidoidea</taxon>
        <taxon>Strongyloididae</taxon>
        <taxon>Strongyloides</taxon>
    </lineage>
</organism>
<proteinExistence type="predicted"/>
<sequence length="31" mass="3762">MWFTETGSEMCKLVSFERNLFRINVSYDKET</sequence>
<protein>
    <submittedName>
        <fullName evidence="1">Cytoplasmic protein</fullName>
    </submittedName>
</protein>